<dbReference type="EMBL" id="SPRX01000014">
    <property type="protein sequence ID" value="TIC66831.1"/>
    <property type="molecule type" value="Genomic_DNA"/>
</dbReference>
<evidence type="ECO:0000313" key="5">
    <source>
        <dbReference type="EMBL" id="TIC66831.1"/>
    </source>
</evidence>
<evidence type="ECO:0000313" key="6">
    <source>
        <dbReference type="EMBL" id="TIC67193.1"/>
    </source>
</evidence>
<evidence type="ECO:0000313" key="10">
    <source>
        <dbReference type="Proteomes" id="UP000310685"/>
    </source>
</evidence>
<dbReference type="Gene3D" id="1.10.340.40">
    <property type="entry name" value="Nuclear abundant poly(A) RNA-bind protein 2, N-terminal domain"/>
    <property type="match status" value="1"/>
</dbReference>
<dbReference type="Proteomes" id="UP000310708">
    <property type="component" value="Unassembled WGS sequence"/>
</dbReference>
<evidence type="ECO:0000313" key="3">
    <source>
        <dbReference type="EMBL" id="TIC02133.1"/>
    </source>
</evidence>
<accession>A0A4T0RZL4</accession>
<organism evidence="5 11">
    <name type="scientific">Wallemia mellicola</name>
    <dbReference type="NCBI Taxonomy" id="1708541"/>
    <lineage>
        <taxon>Eukaryota</taxon>
        <taxon>Fungi</taxon>
        <taxon>Dikarya</taxon>
        <taxon>Basidiomycota</taxon>
        <taxon>Wallemiomycotina</taxon>
        <taxon>Wallemiomycetes</taxon>
        <taxon>Wallemiales</taxon>
        <taxon>Wallemiaceae</taxon>
        <taxon>Wallemia</taxon>
    </lineage>
</organism>
<evidence type="ECO:0000256" key="1">
    <source>
        <dbReference type="SAM" id="MobiDB-lite"/>
    </source>
</evidence>
<feature type="compositionally biased region" description="Basic and acidic residues" evidence="1">
    <location>
        <begin position="66"/>
        <end position="88"/>
    </location>
</feature>
<evidence type="ECO:0000313" key="9">
    <source>
        <dbReference type="Proteomes" id="UP000309601"/>
    </source>
</evidence>
<evidence type="ECO:0000313" key="8">
    <source>
        <dbReference type="Proteomes" id="UP000307169"/>
    </source>
</evidence>
<evidence type="ECO:0000313" key="7">
    <source>
        <dbReference type="Proteomes" id="UP000305647"/>
    </source>
</evidence>
<dbReference type="Proteomes" id="UP000310685">
    <property type="component" value="Unassembled WGS sequence"/>
</dbReference>
<dbReference type="Proteomes" id="UP000305647">
    <property type="component" value="Unassembled WGS sequence"/>
</dbReference>
<dbReference type="InterPro" id="IPR043094">
    <property type="entry name" value="Nab2/ZC3H14_N_sf"/>
</dbReference>
<proteinExistence type="predicted"/>
<dbReference type="EMBL" id="SPRC01000004">
    <property type="protein sequence ID" value="TIB81945.1"/>
    <property type="molecule type" value="Genomic_DNA"/>
</dbReference>
<evidence type="ECO:0000313" key="11">
    <source>
        <dbReference type="Proteomes" id="UP000310708"/>
    </source>
</evidence>
<name>A0A4T0RZL4_9BASI</name>
<dbReference type="EMBL" id="SPRO01000004">
    <property type="protein sequence ID" value="TIC33610.1"/>
    <property type="molecule type" value="Genomic_DNA"/>
</dbReference>
<reference evidence="7 8" key="1">
    <citation type="submission" date="2019-03" db="EMBL/GenBank/DDBJ databases">
        <title>Sequencing 25 genomes of Wallemia mellicola.</title>
        <authorList>
            <person name="Gostincar C."/>
        </authorList>
    </citation>
    <scope>NUCLEOTIDE SEQUENCE [LARGE SCALE GENOMIC DNA]</scope>
    <source>
        <strain evidence="3 8">EXF-1262</strain>
        <strain evidence="6 9">EXF-1274</strain>
        <strain evidence="2 10">EXF-6152</strain>
        <strain evidence="5 11">EXF-757</strain>
        <strain evidence="4 7">EXF-8738</strain>
    </source>
</reference>
<sequence length="348" mass="39139">MSDLQKFVEKVLIEHQLGDEDLQLISEYIVVMITNQKNAEQVTSEMCDLIGDRYNATITQQIFNEINKEQSTEKPVNEIEQPKEEKPAPVEQPVQAESQQPDQTEVPQQVETSQPMAAPSTSTKRSAADASLDDLIFGNNQANQGNNYRQNKRRPQENNNQTRHPRLDPATYKLSKELTTNFLESNPQMKKQYEAYNFQDRTNFERQLLQQHFMTMQTAKVMQEQFEKMQKEAEEKAAQRLGGGVSTRGSPARGGFRGRGGAPRGGFSQRGNARGGFANKSVTFGNQPKPTPSVLDRPLSDDTPKHKVWVRNGGGGDQEQVPSELPKSKKFSTDGTEKPKEQQAEQGQ</sequence>
<feature type="compositionally biased region" description="Polar residues" evidence="1">
    <location>
        <begin position="138"/>
        <end position="149"/>
    </location>
</feature>
<dbReference type="AlphaFoldDB" id="A0A4T0RZL4"/>
<feature type="compositionally biased region" description="Polar residues" evidence="1">
    <location>
        <begin position="95"/>
        <end position="125"/>
    </location>
</feature>
<gene>
    <name evidence="5" type="ORF">E3Q01_01489</name>
    <name evidence="6" type="ORF">E3Q02_01565</name>
    <name evidence="4" type="ORF">E3Q10_00685</name>
    <name evidence="3" type="ORF">E3Q17_01494</name>
    <name evidence="2" type="ORF">E3Q22_00537</name>
</gene>
<feature type="region of interest" description="Disordered" evidence="1">
    <location>
        <begin position="230"/>
        <end position="348"/>
    </location>
</feature>
<dbReference type="Proteomes" id="UP000309601">
    <property type="component" value="Unassembled WGS sequence"/>
</dbReference>
<evidence type="ECO:0000313" key="2">
    <source>
        <dbReference type="EMBL" id="TIB81945.1"/>
    </source>
</evidence>
<dbReference type="EMBL" id="SPRW01000013">
    <property type="protein sequence ID" value="TIC67193.1"/>
    <property type="molecule type" value="Genomic_DNA"/>
</dbReference>
<feature type="compositionally biased region" description="Gly residues" evidence="1">
    <location>
        <begin position="255"/>
        <end position="264"/>
    </location>
</feature>
<feature type="compositionally biased region" description="Basic and acidic residues" evidence="1">
    <location>
        <begin position="331"/>
        <end position="348"/>
    </location>
</feature>
<dbReference type="EMBL" id="SPRH01000013">
    <property type="protein sequence ID" value="TIC02133.1"/>
    <property type="molecule type" value="Genomic_DNA"/>
</dbReference>
<evidence type="ECO:0000313" key="4">
    <source>
        <dbReference type="EMBL" id="TIC33610.1"/>
    </source>
</evidence>
<dbReference type="Proteomes" id="UP000307169">
    <property type="component" value="Unassembled WGS sequence"/>
</dbReference>
<protein>
    <submittedName>
        <fullName evidence="5">Uncharacterized protein</fullName>
    </submittedName>
</protein>
<feature type="region of interest" description="Disordered" evidence="1">
    <location>
        <begin position="66"/>
        <end position="169"/>
    </location>
</feature>
<comment type="caution">
    <text evidence="5">The sequence shown here is derived from an EMBL/GenBank/DDBJ whole genome shotgun (WGS) entry which is preliminary data.</text>
</comment>